<keyword evidence="3" id="KW-1185">Reference proteome</keyword>
<accession>A0A1M6BDF0</accession>
<evidence type="ECO:0000313" key="3">
    <source>
        <dbReference type="Proteomes" id="UP000184529"/>
    </source>
</evidence>
<dbReference type="InterPro" id="IPR046699">
    <property type="entry name" value="ARPP-1"/>
</dbReference>
<dbReference type="AlphaFoldDB" id="A0A1M6BDF0"/>
<evidence type="ECO:0000259" key="1">
    <source>
        <dbReference type="Pfam" id="PF20208"/>
    </source>
</evidence>
<sequence length="328" mass="36399">MTVLVNFLQTLRVGEPQAFENLTVFPLIGTQFQEPGYLLLDEALAHGLIEVREVSEAGSVNEVLVINKSDLPVLLMDGEILTGAKQNRVVNASILVAAHIALKIPVSCVEQGRWRYVAEKFTDSRRFSYARLRAQKSAQVAESLHAFRAFSADQSAIWDEVERKQREMGAESPTGAVNRVYESHEEKLKKYCAAFSPLEGQVGAAVFINGCFVCLDAFDSPVTLHKLYTKMIESYALDALEQAGRDKKEPENSAAEQLLEKIAAARVARYPSVGLGEDLRIKAEGLVGSCLALDGRVIHLAIFAREDRETERRSGPLSRPSRRRRARL</sequence>
<dbReference type="STRING" id="1121432.SAMN02745219_00391"/>
<organism evidence="2 3">
    <name type="scientific">Desulfofundulus thermosubterraneus DSM 16057</name>
    <dbReference type="NCBI Taxonomy" id="1121432"/>
    <lineage>
        <taxon>Bacteria</taxon>
        <taxon>Bacillati</taxon>
        <taxon>Bacillota</taxon>
        <taxon>Clostridia</taxon>
        <taxon>Eubacteriales</taxon>
        <taxon>Peptococcaceae</taxon>
        <taxon>Desulfofundulus</taxon>
    </lineage>
</organism>
<evidence type="ECO:0000313" key="2">
    <source>
        <dbReference type="EMBL" id="SHI46483.1"/>
    </source>
</evidence>
<dbReference type="OrthoDB" id="9806181at2"/>
<gene>
    <name evidence="2" type="ORF">SAMN02745219_00391</name>
</gene>
<feature type="domain" description="ARG and Rhodanese-Phosphatase-superfamily-associated" evidence="1">
    <location>
        <begin position="11"/>
        <end position="303"/>
    </location>
</feature>
<dbReference type="Pfam" id="PF20208">
    <property type="entry name" value="ARPP-1"/>
    <property type="match status" value="1"/>
</dbReference>
<proteinExistence type="predicted"/>
<protein>
    <recommendedName>
        <fullName evidence="1">ARG and Rhodanese-Phosphatase-superfamily-associated domain-containing protein</fullName>
    </recommendedName>
</protein>
<dbReference type="Proteomes" id="UP000184529">
    <property type="component" value="Unassembled WGS sequence"/>
</dbReference>
<reference evidence="3" key="1">
    <citation type="submission" date="2016-11" db="EMBL/GenBank/DDBJ databases">
        <authorList>
            <person name="Varghese N."/>
            <person name="Submissions S."/>
        </authorList>
    </citation>
    <scope>NUCLEOTIDE SEQUENCE [LARGE SCALE GENOMIC DNA]</scope>
    <source>
        <strain evidence="3">DSM 16057</strain>
    </source>
</reference>
<dbReference type="EMBL" id="FQZM01000004">
    <property type="protein sequence ID" value="SHI46483.1"/>
    <property type="molecule type" value="Genomic_DNA"/>
</dbReference>
<name>A0A1M6BDF0_9FIRM</name>